<proteinExistence type="predicted"/>
<evidence type="ECO:0000256" key="1">
    <source>
        <dbReference type="ARBA" id="ARBA00022692"/>
    </source>
</evidence>
<evidence type="ECO:0000259" key="5">
    <source>
        <dbReference type="PROSITE" id="PS50850"/>
    </source>
</evidence>
<dbReference type="InterPro" id="IPR020846">
    <property type="entry name" value="MFS_dom"/>
</dbReference>
<evidence type="ECO:0000256" key="2">
    <source>
        <dbReference type="ARBA" id="ARBA00022989"/>
    </source>
</evidence>
<dbReference type="PANTHER" id="PTHR23528:SF1">
    <property type="entry name" value="MAJOR FACILITATOR SUPERFAMILY (MFS) PROFILE DOMAIN-CONTAINING PROTEIN"/>
    <property type="match status" value="1"/>
</dbReference>
<dbReference type="OrthoDB" id="7428510at2"/>
<sequence>MPGPLPRVAMAQYCLAYLGVHLGFMPLLVLLVPRRIEGFAPASAAELLSWLLLLGAVVAAASNIYAGHMSDRWLARHGNRRGLIAVGVGALAASYVLLAITVTYWQTLAAILVFQVALNIAFAPLAALLSDHFRNEQKGRMGSAIFAALPASNLSVVFIAWLFPQDSASAFLFAGALAIACFLPLLMRWDMGALQQADVTERVPPAEKPRHASRDFAICWSARLAMQLGAAFVHGYIYLYLGALLVEVAANGGSLPDRTSTGLLSTITGPAAVIAIVITLACGVVSDRMGLRRLPLLAASLAVAAGLAALAQADGLAMLMAGYIAFSAGLSTFLSIEAALVAQLVSGNPNRGALLGIMNLTNTLPSMIAPGLTLVAYQQAALQQQLSALFMICAALALASGVALQFVRTVR</sequence>
<gene>
    <name evidence="6" type="ORF">E5222_10555</name>
</gene>
<dbReference type="Gene3D" id="1.20.1250.20">
    <property type="entry name" value="MFS general substrate transporter like domains"/>
    <property type="match status" value="2"/>
</dbReference>
<dbReference type="InterPro" id="IPR036259">
    <property type="entry name" value="MFS_trans_sf"/>
</dbReference>
<feature type="transmembrane region" description="Helical" evidence="4">
    <location>
        <begin position="141"/>
        <end position="163"/>
    </location>
</feature>
<feature type="transmembrane region" description="Helical" evidence="4">
    <location>
        <begin position="263"/>
        <end position="282"/>
    </location>
</feature>
<organism evidence="6 7">
    <name type="scientific">Alteraurantiacibacter aquimixticola</name>
    <dbReference type="NCBI Taxonomy" id="2489173"/>
    <lineage>
        <taxon>Bacteria</taxon>
        <taxon>Pseudomonadati</taxon>
        <taxon>Pseudomonadota</taxon>
        <taxon>Alphaproteobacteria</taxon>
        <taxon>Sphingomonadales</taxon>
        <taxon>Erythrobacteraceae</taxon>
        <taxon>Alteraurantiacibacter</taxon>
    </lineage>
</organism>
<reference evidence="6 7" key="1">
    <citation type="submission" date="2019-04" db="EMBL/GenBank/DDBJ databases">
        <title>Altererythrobacter aquimixticola sp. nov., isolated from sediment of junction between the ocean and a freshwater spring.</title>
        <authorList>
            <person name="Yoon J.-H."/>
        </authorList>
    </citation>
    <scope>NUCLEOTIDE SEQUENCE [LARGE SCALE GENOMIC DNA]</scope>
    <source>
        <strain evidence="6 7">SSKS-13</strain>
    </source>
</reference>
<dbReference type="RefSeq" id="WP_136693703.1">
    <property type="nucleotide sequence ID" value="NZ_SSHH01000002.1"/>
</dbReference>
<keyword evidence="1 4" id="KW-0812">Transmembrane</keyword>
<evidence type="ECO:0000313" key="6">
    <source>
        <dbReference type="EMBL" id="TIX50683.1"/>
    </source>
</evidence>
<dbReference type="Proteomes" id="UP000309389">
    <property type="component" value="Unassembled WGS sequence"/>
</dbReference>
<feature type="transmembrane region" description="Helical" evidence="4">
    <location>
        <begin position="353"/>
        <end position="376"/>
    </location>
</feature>
<evidence type="ECO:0000256" key="4">
    <source>
        <dbReference type="SAM" id="Phobius"/>
    </source>
</evidence>
<dbReference type="EMBL" id="SSHH01000002">
    <property type="protein sequence ID" value="TIX50683.1"/>
    <property type="molecule type" value="Genomic_DNA"/>
</dbReference>
<dbReference type="AlphaFoldDB" id="A0A4V4U8N6"/>
<feature type="domain" description="Major facilitator superfamily (MFS) profile" evidence="5">
    <location>
        <begin position="223"/>
        <end position="411"/>
    </location>
</feature>
<dbReference type="PROSITE" id="PS50850">
    <property type="entry name" value="MFS"/>
    <property type="match status" value="1"/>
</dbReference>
<feature type="transmembrane region" description="Helical" evidence="4">
    <location>
        <begin position="108"/>
        <end position="129"/>
    </location>
</feature>
<feature type="transmembrane region" description="Helical" evidence="4">
    <location>
        <begin position="12"/>
        <end position="32"/>
    </location>
</feature>
<dbReference type="Pfam" id="PF07690">
    <property type="entry name" value="MFS_1"/>
    <property type="match status" value="2"/>
</dbReference>
<name>A0A4V4U8N6_9SPHN</name>
<keyword evidence="2 4" id="KW-1133">Transmembrane helix</keyword>
<dbReference type="PANTHER" id="PTHR23528">
    <property type="match status" value="1"/>
</dbReference>
<protein>
    <submittedName>
        <fullName evidence="6">MFS transporter</fullName>
    </submittedName>
</protein>
<feature type="transmembrane region" description="Helical" evidence="4">
    <location>
        <begin position="169"/>
        <end position="187"/>
    </location>
</feature>
<feature type="transmembrane region" description="Helical" evidence="4">
    <location>
        <begin position="82"/>
        <end position="102"/>
    </location>
</feature>
<feature type="transmembrane region" description="Helical" evidence="4">
    <location>
        <begin position="294"/>
        <end position="313"/>
    </location>
</feature>
<feature type="transmembrane region" description="Helical" evidence="4">
    <location>
        <begin position="38"/>
        <end position="61"/>
    </location>
</feature>
<dbReference type="SUPFAM" id="SSF103473">
    <property type="entry name" value="MFS general substrate transporter"/>
    <property type="match status" value="1"/>
</dbReference>
<feature type="transmembrane region" description="Helical" evidence="4">
    <location>
        <begin position="224"/>
        <end position="243"/>
    </location>
</feature>
<accession>A0A4V4U8N6</accession>
<evidence type="ECO:0000256" key="3">
    <source>
        <dbReference type="ARBA" id="ARBA00023136"/>
    </source>
</evidence>
<keyword evidence="7" id="KW-1185">Reference proteome</keyword>
<feature type="transmembrane region" description="Helical" evidence="4">
    <location>
        <begin position="319"/>
        <end position="341"/>
    </location>
</feature>
<dbReference type="InterPro" id="IPR011701">
    <property type="entry name" value="MFS"/>
</dbReference>
<evidence type="ECO:0000313" key="7">
    <source>
        <dbReference type="Proteomes" id="UP000309389"/>
    </source>
</evidence>
<feature type="transmembrane region" description="Helical" evidence="4">
    <location>
        <begin position="388"/>
        <end position="407"/>
    </location>
</feature>
<keyword evidence="3 4" id="KW-0472">Membrane</keyword>
<dbReference type="GO" id="GO:0022857">
    <property type="term" value="F:transmembrane transporter activity"/>
    <property type="evidence" value="ECO:0007669"/>
    <property type="project" value="InterPro"/>
</dbReference>
<comment type="caution">
    <text evidence="6">The sequence shown here is derived from an EMBL/GenBank/DDBJ whole genome shotgun (WGS) entry which is preliminary data.</text>
</comment>